<dbReference type="Pfam" id="PF00059">
    <property type="entry name" value="Lectin_C"/>
    <property type="match status" value="1"/>
</dbReference>
<dbReference type="Proteomes" id="UP000762676">
    <property type="component" value="Unassembled WGS sequence"/>
</dbReference>
<dbReference type="InterPro" id="IPR016187">
    <property type="entry name" value="CTDL_fold"/>
</dbReference>
<gene>
    <name evidence="2" type="ORF">ElyMa_004956500</name>
</gene>
<evidence type="ECO:0000259" key="1">
    <source>
        <dbReference type="PROSITE" id="PS50041"/>
    </source>
</evidence>
<protein>
    <submittedName>
        <fullName evidence="2">C-type lectin domain family 4 member E</fullName>
    </submittedName>
</protein>
<feature type="domain" description="C-type lectin" evidence="1">
    <location>
        <begin position="99"/>
        <end position="206"/>
    </location>
</feature>
<dbReference type="Gene3D" id="3.10.100.10">
    <property type="entry name" value="Mannose-Binding Protein A, subunit A"/>
    <property type="match status" value="1"/>
</dbReference>
<reference evidence="2 3" key="1">
    <citation type="journal article" date="2021" name="Elife">
        <title>Chloroplast acquisition without the gene transfer in kleptoplastic sea slugs, Plakobranchus ocellatus.</title>
        <authorList>
            <person name="Maeda T."/>
            <person name="Takahashi S."/>
            <person name="Yoshida T."/>
            <person name="Shimamura S."/>
            <person name="Takaki Y."/>
            <person name="Nagai Y."/>
            <person name="Toyoda A."/>
            <person name="Suzuki Y."/>
            <person name="Arimoto A."/>
            <person name="Ishii H."/>
            <person name="Satoh N."/>
            <person name="Nishiyama T."/>
            <person name="Hasebe M."/>
            <person name="Maruyama T."/>
            <person name="Minagawa J."/>
            <person name="Obokata J."/>
            <person name="Shigenobu S."/>
        </authorList>
    </citation>
    <scope>NUCLEOTIDE SEQUENCE [LARGE SCALE GENOMIC DNA]</scope>
</reference>
<evidence type="ECO:0000313" key="3">
    <source>
        <dbReference type="Proteomes" id="UP000762676"/>
    </source>
</evidence>
<dbReference type="AlphaFoldDB" id="A0AAV4J4N9"/>
<dbReference type="InterPro" id="IPR016186">
    <property type="entry name" value="C-type_lectin-like/link_sf"/>
</dbReference>
<name>A0AAV4J4N9_9GAST</name>
<dbReference type="PROSITE" id="PS50041">
    <property type="entry name" value="C_TYPE_LECTIN_2"/>
    <property type="match status" value="1"/>
</dbReference>
<keyword evidence="3" id="KW-1185">Reference proteome</keyword>
<organism evidence="2 3">
    <name type="scientific">Elysia marginata</name>
    <dbReference type="NCBI Taxonomy" id="1093978"/>
    <lineage>
        <taxon>Eukaryota</taxon>
        <taxon>Metazoa</taxon>
        <taxon>Spiralia</taxon>
        <taxon>Lophotrochozoa</taxon>
        <taxon>Mollusca</taxon>
        <taxon>Gastropoda</taxon>
        <taxon>Heterobranchia</taxon>
        <taxon>Euthyneura</taxon>
        <taxon>Panpulmonata</taxon>
        <taxon>Sacoglossa</taxon>
        <taxon>Placobranchoidea</taxon>
        <taxon>Plakobranchidae</taxon>
        <taxon>Elysia</taxon>
    </lineage>
</organism>
<dbReference type="SUPFAM" id="SSF56436">
    <property type="entry name" value="C-type lectin-like"/>
    <property type="match status" value="1"/>
</dbReference>
<comment type="caution">
    <text evidence="2">The sequence shown here is derived from an EMBL/GenBank/DDBJ whole genome shotgun (WGS) entry which is preliminary data.</text>
</comment>
<dbReference type="SMART" id="SM00034">
    <property type="entry name" value="CLECT"/>
    <property type="match status" value="1"/>
</dbReference>
<dbReference type="EMBL" id="BMAT01009927">
    <property type="protein sequence ID" value="GFS16432.1"/>
    <property type="molecule type" value="Genomic_DNA"/>
</dbReference>
<evidence type="ECO:0000313" key="2">
    <source>
        <dbReference type="EMBL" id="GFS16432.1"/>
    </source>
</evidence>
<accession>A0AAV4J4N9</accession>
<dbReference type="InterPro" id="IPR001304">
    <property type="entry name" value="C-type_lectin-like"/>
</dbReference>
<proteinExistence type="predicted"/>
<sequence>MERGFTKVTGRNTTYGSERLGLPWSDVSLSECLSMCIVTYSNQCQTLMYNSQSRLCTPGSFPQSGTGGADLESNSTEGDLYASTSCDTSNGFTYVTSATASACMMASNFTLTYFDAYDYCADLGAHLFVGRTLDKLELLPHGIKFFIGLTDLETEGVYIWQDTKEELSTALKSVLYQTNEPNNLGPEDCTVYAAGSSGNTGNDVNCALNNFWFACERPMLNL</sequence>
<dbReference type="SUPFAM" id="SSF57414">
    <property type="entry name" value="Hairpin loop containing domain-like"/>
    <property type="match status" value="1"/>
</dbReference>